<evidence type="ECO:0000313" key="3">
    <source>
        <dbReference type="Proteomes" id="UP001153365"/>
    </source>
</evidence>
<feature type="compositionally biased region" description="Low complexity" evidence="1">
    <location>
        <begin position="111"/>
        <end position="121"/>
    </location>
</feature>
<evidence type="ECO:0000256" key="1">
    <source>
        <dbReference type="SAM" id="MobiDB-lite"/>
    </source>
</evidence>
<feature type="compositionally biased region" description="Basic and acidic residues" evidence="1">
    <location>
        <begin position="147"/>
        <end position="160"/>
    </location>
</feature>
<name>A0AAV0ADK7_PHAPC</name>
<feature type="region of interest" description="Disordered" evidence="1">
    <location>
        <begin position="106"/>
        <end position="163"/>
    </location>
</feature>
<gene>
    <name evidence="2" type="ORF">PPACK8108_LOCUS439</name>
</gene>
<dbReference type="EMBL" id="CALTRL010000043">
    <property type="protein sequence ID" value="CAH7666118.1"/>
    <property type="molecule type" value="Genomic_DNA"/>
</dbReference>
<sequence length="266" mass="29128">MPLRTSKLSCIGILIGLIIYQVNSSIISSSQIKNQKRFLHAFQKRQEPSTVSILGTFPALGGPDKQGKVFTLTGSSFGQSNNVLNTATRPHLQFLAVNPEEKAISNKDLNKVTSKSSTKTTSKAEKTTSNLKVEAEVDEALPSSKAAQREDHGSLEDTLKRRLRTRSLSNESFHYTTHTNLDNKVDIEIHQIDNLFKALGPFPALGGLQGTVTAQEAQSKVQTSPPLTSTMQTALTPETINLDFSSKTIEEICKEYINNLGLKRAS</sequence>
<proteinExistence type="predicted"/>
<dbReference type="Proteomes" id="UP001153365">
    <property type="component" value="Unassembled WGS sequence"/>
</dbReference>
<protein>
    <submittedName>
        <fullName evidence="2">Expressed protein</fullName>
    </submittedName>
</protein>
<accession>A0AAV0ADK7</accession>
<organism evidence="2 3">
    <name type="scientific">Phakopsora pachyrhizi</name>
    <name type="common">Asian soybean rust disease fungus</name>
    <dbReference type="NCBI Taxonomy" id="170000"/>
    <lineage>
        <taxon>Eukaryota</taxon>
        <taxon>Fungi</taxon>
        <taxon>Dikarya</taxon>
        <taxon>Basidiomycota</taxon>
        <taxon>Pucciniomycotina</taxon>
        <taxon>Pucciniomycetes</taxon>
        <taxon>Pucciniales</taxon>
        <taxon>Phakopsoraceae</taxon>
        <taxon>Phakopsora</taxon>
    </lineage>
</organism>
<keyword evidence="3" id="KW-1185">Reference proteome</keyword>
<dbReference type="AlphaFoldDB" id="A0AAV0ADK7"/>
<comment type="caution">
    <text evidence="2">The sequence shown here is derived from an EMBL/GenBank/DDBJ whole genome shotgun (WGS) entry which is preliminary data.</text>
</comment>
<evidence type="ECO:0000313" key="2">
    <source>
        <dbReference type="EMBL" id="CAH7666118.1"/>
    </source>
</evidence>
<reference evidence="2" key="1">
    <citation type="submission" date="2022-06" db="EMBL/GenBank/DDBJ databases">
        <authorList>
            <consortium name="SYNGENTA / RWTH Aachen University"/>
        </authorList>
    </citation>
    <scope>NUCLEOTIDE SEQUENCE</scope>
</reference>